<reference evidence="11" key="1">
    <citation type="submission" date="2020-06" db="EMBL/GenBank/DDBJ databases">
        <title>Genomes of multiple members of Pneumocystis genus reveal paths to human pathogen Pneumocystis jirovecii.</title>
        <authorList>
            <person name="Cisse O.H."/>
            <person name="Ma L."/>
            <person name="Dekker J."/>
            <person name="Khil P."/>
            <person name="Jo J."/>
            <person name="Brenchley J."/>
            <person name="Blair R."/>
            <person name="Pahar B."/>
            <person name="Chabe M."/>
            <person name="Van Rompay K.A."/>
            <person name="Keesler R."/>
            <person name="Sukura A."/>
            <person name="Hirsch V."/>
            <person name="Kutty G."/>
            <person name="Liu Y."/>
            <person name="Peng L."/>
            <person name="Chen J."/>
            <person name="Song J."/>
            <person name="Weissenbacher-Lang C."/>
            <person name="Xu J."/>
            <person name="Upham N.S."/>
            <person name="Stajich J.E."/>
            <person name="Cuomo C.A."/>
            <person name="Cushion M.T."/>
            <person name="Kovacs J.A."/>
        </authorList>
    </citation>
    <scope>NUCLEOTIDE SEQUENCE</scope>
    <source>
        <strain evidence="11">2A</strain>
    </source>
</reference>
<dbReference type="EC" id="3.1.2.6" evidence="5"/>
<dbReference type="Pfam" id="PF00753">
    <property type="entry name" value="Lactamase_B"/>
    <property type="match status" value="1"/>
</dbReference>
<dbReference type="UniPathway" id="UPA00619">
    <property type="reaction ID" value="UER00676"/>
</dbReference>
<dbReference type="OrthoDB" id="515692at2759"/>
<comment type="cofactor">
    <cofactor evidence="2">
        <name>Zn(2+)</name>
        <dbReference type="ChEBI" id="CHEBI:29105"/>
    </cofactor>
</comment>
<comment type="catalytic activity">
    <reaction evidence="1">
        <text>an S-(2-hydroxyacyl)glutathione + H2O = a 2-hydroxy carboxylate + glutathione + H(+)</text>
        <dbReference type="Rhea" id="RHEA:21864"/>
        <dbReference type="ChEBI" id="CHEBI:15377"/>
        <dbReference type="ChEBI" id="CHEBI:15378"/>
        <dbReference type="ChEBI" id="CHEBI:57925"/>
        <dbReference type="ChEBI" id="CHEBI:58896"/>
        <dbReference type="ChEBI" id="CHEBI:71261"/>
        <dbReference type="EC" id="3.1.2.6"/>
    </reaction>
</comment>
<dbReference type="PANTHER" id="PTHR11935">
    <property type="entry name" value="BETA LACTAMASE DOMAIN"/>
    <property type="match status" value="1"/>
</dbReference>
<keyword evidence="6" id="KW-0479">Metal-binding</keyword>
<organism evidence="11 12">
    <name type="scientific">Pneumocystis wakefieldiae</name>
    <dbReference type="NCBI Taxonomy" id="38082"/>
    <lineage>
        <taxon>Eukaryota</taxon>
        <taxon>Fungi</taxon>
        <taxon>Dikarya</taxon>
        <taxon>Ascomycota</taxon>
        <taxon>Taphrinomycotina</taxon>
        <taxon>Pneumocystomycetes</taxon>
        <taxon>Pneumocystaceae</taxon>
        <taxon>Pneumocystis</taxon>
    </lineage>
</organism>
<evidence type="ECO:0000313" key="11">
    <source>
        <dbReference type="EMBL" id="QSL64846.1"/>
    </source>
</evidence>
<comment type="similarity">
    <text evidence="4">Belongs to the metallo-beta-lactamase superfamily. Glyoxalase II family.</text>
</comment>
<gene>
    <name evidence="11" type="ORF">MERGE_002150</name>
</gene>
<dbReference type="AlphaFoldDB" id="A0A899FWR0"/>
<protein>
    <recommendedName>
        <fullName evidence="5">hydroxyacylglutathione hydrolase</fullName>
        <ecNumber evidence="5">3.1.2.6</ecNumber>
    </recommendedName>
    <alternativeName>
        <fullName evidence="9">Glyoxalase II</fullName>
    </alternativeName>
</protein>
<keyword evidence="12" id="KW-1185">Reference proteome</keyword>
<dbReference type="NCBIfam" id="TIGR03413">
    <property type="entry name" value="GSH_gloB"/>
    <property type="match status" value="1"/>
</dbReference>
<dbReference type="GO" id="GO:0004416">
    <property type="term" value="F:hydroxyacylglutathione hydrolase activity"/>
    <property type="evidence" value="ECO:0007669"/>
    <property type="project" value="UniProtKB-EC"/>
</dbReference>
<dbReference type="InterPro" id="IPR017782">
    <property type="entry name" value="Hydroxyacylglutathione_Hdrlase"/>
</dbReference>
<evidence type="ECO:0000256" key="5">
    <source>
        <dbReference type="ARBA" id="ARBA00011917"/>
    </source>
</evidence>
<dbReference type="Pfam" id="PF16123">
    <property type="entry name" value="HAGH_C"/>
    <property type="match status" value="1"/>
</dbReference>
<dbReference type="SUPFAM" id="SSF56281">
    <property type="entry name" value="Metallo-hydrolase/oxidoreductase"/>
    <property type="match status" value="1"/>
</dbReference>
<keyword evidence="8" id="KW-0862">Zinc</keyword>
<dbReference type="EMBL" id="CP054535">
    <property type="protein sequence ID" value="QSL64846.1"/>
    <property type="molecule type" value="Genomic_DNA"/>
</dbReference>
<evidence type="ECO:0000256" key="4">
    <source>
        <dbReference type="ARBA" id="ARBA00006759"/>
    </source>
</evidence>
<keyword evidence="7" id="KW-0378">Hydrolase</keyword>
<dbReference type="InterPro" id="IPR036866">
    <property type="entry name" value="RibonucZ/Hydroxyglut_hydro"/>
</dbReference>
<evidence type="ECO:0000256" key="7">
    <source>
        <dbReference type="ARBA" id="ARBA00022801"/>
    </source>
</evidence>
<dbReference type="InterPro" id="IPR032282">
    <property type="entry name" value="HAGH_C"/>
</dbReference>
<evidence type="ECO:0000256" key="2">
    <source>
        <dbReference type="ARBA" id="ARBA00001947"/>
    </source>
</evidence>
<dbReference type="GO" id="GO:0019243">
    <property type="term" value="P:methylglyoxal catabolic process to D-lactate via S-lactoyl-glutathione"/>
    <property type="evidence" value="ECO:0007669"/>
    <property type="project" value="InterPro"/>
</dbReference>
<dbReference type="PANTHER" id="PTHR11935:SF94">
    <property type="entry name" value="TENZING NORGAY, ISOFORM C"/>
    <property type="match status" value="1"/>
</dbReference>
<evidence type="ECO:0000256" key="9">
    <source>
        <dbReference type="ARBA" id="ARBA00031044"/>
    </source>
</evidence>
<evidence type="ECO:0000259" key="10">
    <source>
        <dbReference type="SMART" id="SM00849"/>
    </source>
</evidence>
<evidence type="ECO:0000256" key="3">
    <source>
        <dbReference type="ARBA" id="ARBA00004963"/>
    </source>
</evidence>
<feature type="domain" description="Metallo-beta-lactamase" evidence="10">
    <location>
        <begin position="12"/>
        <end position="173"/>
    </location>
</feature>
<dbReference type="SMART" id="SM00849">
    <property type="entry name" value="Lactamase_B"/>
    <property type="match status" value="1"/>
</dbReference>
<dbReference type="CDD" id="cd07723">
    <property type="entry name" value="hydroxyacylglutathione_hydrolase_MBL-fold"/>
    <property type="match status" value="1"/>
</dbReference>
<dbReference type="InterPro" id="IPR035680">
    <property type="entry name" value="Clx_II_MBL"/>
</dbReference>
<evidence type="ECO:0000256" key="6">
    <source>
        <dbReference type="ARBA" id="ARBA00022723"/>
    </source>
</evidence>
<accession>A0A899FWR0</accession>
<proteinExistence type="inferred from homology"/>
<sequence>MRIVPLEILKTNNYSYVIICNKTLEAAIVDPADPEIILPHLERLKNEKIQLNSIITTHHHLDHAGGNRKMLESYPNLKVYGGRNSQAVNHFVEDKEVFRIGEILVKSLHTPCHTKDSVCYYVEDGNEKAVFTGDTLFNGGCGKFLEGTAEQMHKNLNEILGHLPGDTKIYPGHEYTKANLEFAKTIFSSDKLSEVSEFADANRITCGRFTIDDEKAYNPFMMVNSTSIQKAIGESDPVEVMKRLREMKNKF</sequence>
<dbReference type="Proteomes" id="UP000663699">
    <property type="component" value="Chromosome 4"/>
</dbReference>
<evidence type="ECO:0000313" key="12">
    <source>
        <dbReference type="Proteomes" id="UP000663699"/>
    </source>
</evidence>
<dbReference type="InterPro" id="IPR001279">
    <property type="entry name" value="Metallo-B-lactamas"/>
</dbReference>
<dbReference type="GO" id="GO:0046872">
    <property type="term" value="F:metal ion binding"/>
    <property type="evidence" value="ECO:0007669"/>
    <property type="project" value="UniProtKB-KW"/>
</dbReference>
<evidence type="ECO:0000256" key="1">
    <source>
        <dbReference type="ARBA" id="ARBA00001623"/>
    </source>
</evidence>
<comment type="pathway">
    <text evidence="3">Secondary metabolite metabolism; methylglyoxal degradation; (R)-lactate from methylglyoxal: step 2/2.</text>
</comment>
<dbReference type="Gene3D" id="3.60.15.10">
    <property type="entry name" value="Ribonuclease Z/Hydroxyacylglutathione hydrolase-like"/>
    <property type="match status" value="1"/>
</dbReference>
<name>A0A899FWR0_9ASCO</name>
<evidence type="ECO:0000256" key="8">
    <source>
        <dbReference type="ARBA" id="ARBA00022833"/>
    </source>
</evidence>